<dbReference type="InterPro" id="IPR000591">
    <property type="entry name" value="DEP_dom"/>
</dbReference>
<dbReference type="GO" id="GO:0005096">
    <property type="term" value="F:GTPase activator activity"/>
    <property type="evidence" value="ECO:0007669"/>
    <property type="project" value="InterPro"/>
</dbReference>
<sequence>MKSSSDSDTSFRVYLFRRGDKKSGNICCDVILNNKDLPNLRIGDILQILSPSSQQPFYVQYMHEHNETYREKRIYLEKTLADRFSVLQNDTVNVSIAEKKQIALDSIELTFRERYMSRSDMWRFRRCLMNTCTYLAQKLDWLGVPTTVHDLWLKGENVSSGFISEDTRVVFRSSSSLVLIFVQVGSEMWDMDPFGDLYFEKCLNGFFPELFEKWKSNNCAHYVTLIVVSRWYFDEDSLDDVAKEKVSKDCRGRYYEDFYRVIIQNEHYDDWKSVIPKIVMEKLNFQLRLVFFNYRQTIQDFIQRQLVTESCKRPVAELSTAADGNFFEALNLSMNSFNAYYTDRRFETVGHQIIFVTAGAVFNVDRHMVNFTKQRSIDMGVSLDLVCLGEQPLHVVPLFVFQRLSESAHPFEEYLIPHWMNYSYYRMPVRSAISIKFRPRIKMCEELLQGTEFGLVMETNDDDEDEIDMDAYDEKAFASLIADSPSKSLEKPVGSDGRPLINPFKPEEFSVRITANRRRWIHVFPVDKLGRAKHSHHYVAGKSIVHITQMDETEPDEKSLSALTVTAGSPLRRPPSPQASSMEKNMNRVTGQGAGGKKCVWAWGSTGEEKWNPDVEIGVDWKSLVRSGLLPITTDFFPDGRSIHNDYLVTAHQVLIDNDVMHEWLGETKNANAEKFKSLVFDQMISQRLQRGFQIEDQSDRIENSKNIRECFLSYSRTYHRLFMEGDEISVTQYFMRPSEFDETAESVQKEHHKYLFKVPDSDDYVVSTTTFKAINLLKLNWSYLDTQIQYRNSPSLFKNEFKCFFSRFLVTPLCSSTTKKIIAERSGGDKYGAIKNETFDERQKEGFIKFLETVNRLRRKVDRHSSKSRSLGLDADVNKITYSINDPESLLKAWRESCSFYYFYETTARYPSEVFLATEFVAWLVVNVVEIVDRNCAIDFANELIANSKIRVLPAGQLDIDGVSVSILNKSTSDVFRYGFFLCYFVDEQNYDENWSQALQCEIVTRCPSSILSDCCFRLNAIEMDFLTQKSDGTGRQYLPSHIPYFVLFNPVFCTNKAFEISIRWFMANGQTVAELARQWCNKANSMNFHMFPAPDDPFALPNNPNSSPLRCPVSIPFEHEKISSENLPKAILAILEIFGFIEIDCHMHPVPQFVHMSGGMFISFDKNQNCFLWAWNPMMSHRYRSQMSCTEEFQDYMLADFRQFCKNVSGRLDTFIANVLND</sequence>
<evidence type="ECO:0000256" key="1">
    <source>
        <dbReference type="SAM" id="MobiDB-lite"/>
    </source>
</evidence>
<dbReference type="GO" id="GO:0034198">
    <property type="term" value="P:cellular response to amino acid starvation"/>
    <property type="evidence" value="ECO:0007669"/>
    <property type="project" value="TreeGrafter"/>
</dbReference>
<dbReference type="PANTHER" id="PTHR13179:SF8">
    <property type="entry name" value="GATOR COMPLEX PROTEIN DEPDC5"/>
    <property type="match status" value="1"/>
</dbReference>
<dbReference type="STRING" id="318479.A0A158Q5P1"/>
<dbReference type="EMBL" id="UYYG01000042">
    <property type="protein sequence ID" value="VDN52047.1"/>
    <property type="molecule type" value="Genomic_DNA"/>
</dbReference>
<dbReference type="InterPro" id="IPR045838">
    <property type="entry name" value="DEPDC5_CTD"/>
</dbReference>
<evidence type="ECO:0000313" key="6">
    <source>
        <dbReference type="WBParaSite" id="DME_0000789501-mRNA-1"/>
    </source>
</evidence>
<evidence type="ECO:0000313" key="4">
    <source>
        <dbReference type="Proteomes" id="UP000038040"/>
    </source>
</evidence>
<gene>
    <name evidence="3" type="ORF">DME_LOCUS2020</name>
</gene>
<proteinExistence type="predicted"/>
<dbReference type="GO" id="GO:0010508">
    <property type="term" value="P:positive regulation of autophagy"/>
    <property type="evidence" value="ECO:0007669"/>
    <property type="project" value="TreeGrafter"/>
</dbReference>
<dbReference type="GO" id="GO:0005765">
    <property type="term" value="C:lysosomal membrane"/>
    <property type="evidence" value="ECO:0007669"/>
    <property type="project" value="TreeGrafter"/>
</dbReference>
<dbReference type="PROSITE" id="PS50186">
    <property type="entry name" value="DEP"/>
    <property type="match status" value="1"/>
</dbReference>
<organism evidence="4 6">
    <name type="scientific">Dracunculus medinensis</name>
    <name type="common">Guinea worm</name>
    <dbReference type="NCBI Taxonomy" id="318479"/>
    <lineage>
        <taxon>Eukaryota</taxon>
        <taxon>Metazoa</taxon>
        <taxon>Ecdysozoa</taxon>
        <taxon>Nematoda</taxon>
        <taxon>Chromadorea</taxon>
        <taxon>Rhabditida</taxon>
        <taxon>Spirurina</taxon>
        <taxon>Dracunculoidea</taxon>
        <taxon>Dracunculidae</taxon>
        <taxon>Dracunculus</taxon>
    </lineage>
</organism>
<reference evidence="6" key="1">
    <citation type="submission" date="2016-04" db="UniProtKB">
        <authorList>
            <consortium name="WormBaseParasite"/>
        </authorList>
    </citation>
    <scope>IDENTIFICATION</scope>
</reference>
<protein>
    <submittedName>
        <fullName evidence="6">DEP domain-containing protein</fullName>
    </submittedName>
</protein>
<reference evidence="3 5" key="2">
    <citation type="submission" date="2018-11" db="EMBL/GenBank/DDBJ databases">
        <authorList>
            <consortium name="Pathogen Informatics"/>
        </authorList>
    </citation>
    <scope>NUCLEOTIDE SEQUENCE [LARGE SCALE GENOMIC DNA]</scope>
</reference>
<evidence type="ECO:0000313" key="5">
    <source>
        <dbReference type="Proteomes" id="UP000274756"/>
    </source>
</evidence>
<dbReference type="Proteomes" id="UP000038040">
    <property type="component" value="Unplaced"/>
</dbReference>
<dbReference type="GO" id="GO:1904262">
    <property type="term" value="P:negative regulation of TORC1 signaling"/>
    <property type="evidence" value="ECO:0007669"/>
    <property type="project" value="TreeGrafter"/>
</dbReference>
<dbReference type="InterPro" id="IPR027244">
    <property type="entry name" value="IML1"/>
</dbReference>
<dbReference type="GO" id="GO:0035556">
    <property type="term" value="P:intracellular signal transduction"/>
    <property type="evidence" value="ECO:0007669"/>
    <property type="project" value="InterPro"/>
</dbReference>
<dbReference type="PANTHER" id="PTHR13179">
    <property type="entry name" value="DEP DOMAIN CONTAINING PROTEIN 5"/>
    <property type="match status" value="1"/>
</dbReference>
<evidence type="ECO:0000259" key="2">
    <source>
        <dbReference type="PROSITE" id="PS50186"/>
    </source>
</evidence>
<dbReference type="Pfam" id="PF12257">
    <property type="entry name" value="IML1"/>
    <property type="match status" value="1"/>
</dbReference>
<dbReference type="GO" id="GO:1990130">
    <property type="term" value="C:GATOR1 complex"/>
    <property type="evidence" value="ECO:0007669"/>
    <property type="project" value="TreeGrafter"/>
</dbReference>
<dbReference type="Pfam" id="PF19418">
    <property type="entry name" value="DEPDC5_CTD"/>
    <property type="match status" value="1"/>
</dbReference>
<name>A0A158Q5P1_DRAME</name>
<dbReference type="Proteomes" id="UP000274756">
    <property type="component" value="Unassembled WGS sequence"/>
</dbReference>
<keyword evidence="5" id="KW-1185">Reference proteome</keyword>
<dbReference type="AlphaFoldDB" id="A0A158Q5P1"/>
<evidence type="ECO:0000313" key="3">
    <source>
        <dbReference type="EMBL" id="VDN52047.1"/>
    </source>
</evidence>
<dbReference type="OrthoDB" id="438939at2759"/>
<feature type="domain" description="DEP" evidence="2">
    <location>
        <begin position="915"/>
        <end position="981"/>
    </location>
</feature>
<dbReference type="WBParaSite" id="DME_0000789501-mRNA-1">
    <property type="protein sequence ID" value="DME_0000789501-mRNA-1"/>
    <property type="gene ID" value="DME_0000789501"/>
</dbReference>
<accession>A0A158Q5P1</accession>
<feature type="region of interest" description="Disordered" evidence="1">
    <location>
        <begin position="567"/>
        <end position="593"/>
    </location>
</feature>
<dbReference type="InterPro" id="IPR048255">
    <property type="entry name" value="IML1_N"/>
</dbReference>
<feature type="compositionally biased region" description="Polar residues" evidence="1">
    <location>
        <begin position="578"/>
        <end position="590"/>
    </location>
</feature>